<accession>A0A8J7KT84</accession>
<gene>
    <name evidence="1" type="ORF">I5677_09405</name>
</gene>
<dbReference type="Proteomes" id="UP000623269">
    <property type="component" value="Unassembled WGS sequence"/>
</dbReference>
<dbReference type="EMBL" id="JAEAGR010000008">
    <property type="protein sequence ID" value="MBH1941106.1"/>
    <property type="molecule type" value="Genomic_DNA"/>
</dbReference>
<dbReference type="Pfam" id="PF13048">
    <property type="entry name" value="DUF3908"/>
    <property type="match status" value="1"/>
</dbReference>
<evidence type="ECO:0000313" key="1">
    <source>
        <dbReference type="EMBL" id="MBH1941106.1"/>
    </source>
</evidence>
<organism evidence="1 2">
    <name type="scientific">Mobilitalea sibirica</name>
    <dbReference type="NCBI Taxonomy" id="1462919"/>
    <lineage>
        <taxon>Bacteria</taxon>
        <taxon>Bacillati</taxon>
        <taxon>Bacillota</taxon>
        <taxon>Clostridia</taxon>
        <taxon>Lachnospirales</taxon>
        <taxon>Lachnospiraceae</taxon>
        <taxon>Mobilitalea</taxon>
    </lineage>
</organism>
<keyword evidence="2" id="KW-1185">Reference proteome</keyword>
<reference evidence="1" key="1">
    <citation type="submission" date="2020-12" db="EMBL/GenBank/DDBJ databases">
        <title>M. sibirica DSM 26468T genome.</title>
        <authorList>
            <person name="Thieme N."/>
            <person name="Rettenmaier R."/>
            <person name="Zverlov V."/>
            <person name="Liebl W."/>
        </authorList>
    </citation>
    <scope>NUCLEOTIDE SEQUENCE</scope>
    <source>
        <strain evidence="1">DSM 26468</strain>
    </source>
</reference>
<comment type="caution">
    <text evidence="1">The sequence shown here is derived from an EMBL/GenBank/DDBJ whole genome shotgun (WGS) entry which is preliminary data.</text>
</comment>
<proteinExistence type="predicted"/>
<sequence>MKSDYVEIKGYFDGHRYSDNKSRKYSNMLCKIEEFIDVNTIKLFYPKNLFVDHKELEAYVVFEDKILRGRILQDTNIEITTLKLKNLTDFKCECTCNPEGFHRLTLKFENDEIIVFDSLEDTNDSWSHKFENQIKELFKLLIKSY</sequence>
<evidence type="ECO:0000313" key="2">
    <source>
        <dbReference type="Proteomes" id="UP000623269"/>
    </source>
</evidence>
<name>A0A8J7KT84_9FIRM</name>
<dbReference type="AlphaFoldDB" id="A0A8J7KT84"/>
<dbReference type="InterPro" id="IPR025020">
    <property type="entry name" value="DUF3908"/>
</dbReference>
<protein>
    <submittedName>
        <fullName evidence="1">DUF3908 family protein</fullName>
    </submittedName>
</protein>
<dbReference type="RefSeq" id="WP_197661326.1">
    <property type="nucleotide sequence ID" value="NZ_JAEAGR010000008.1"/>
</dbReference>